<evidence type="ECO:0000313" key="1">
    <source>
        <dbReference type="EMBL" id="GAI94142.1"/>
    </source>
</evidence>
<dbReference type="Gene3D" id="1.25.40.10">
    <property type="entry name" value="Tetratricopeptide repeat domain"/>
    <property type="match status" value="1"/>
</dbReference>
<protein>
    <recommendedName>
        <fullName evidence="2">Tetratricopeptide repeat protein</fullName>
    </recommendedName>
</protein>
<reference evidence="1" key="1">
    <citation type="journal article" date="2014" name="Front. Microbiol.">
        <title>High frequency of phylogenetically diverse reductive dehalogenase-homologous genes in deep subseafloor sedimentary metagenomes.</title>
        <authorList>
            <person name="Kawai M."/>
            <person name="Futagami T."/>
            <person name="Toyoda A."/>
            <person name="Takaki Y."/>
            <person name="Nishi S."/>
            <person name="Hori S."/>
            <person name="Arai W."/>
            <person name="Tsubouchi T."/>
            <person name="Morono Y."/>
            <person name="Uchiyama I."/>
            <person name="Ito T."/>
            <person name="Fujiyama A."/>
            <person name="Inagaki F."/>
            <person name="Takami H."/>
        </authorList>
    </citation>
    <scope>NUCLEOTIDE SEQUENCE</scope>
    <source>
        <strain evidence="1">Expedition CK06-06</strain>
    </source>
</reference>
<dbReference type="AlphaFoldDB" id="X1SM52"/>
<evidence type="ECO:0008006" key="2">
    <source>
        <dbReference type="Google" id="ProtNLM"/>
    </source>
</evidence>
<name>X1SM52_9ZZZZ</name>
<feature type="non-terminal residue" evidence="1">
    <location>
        <position position="1"/>
    </location>
</feature>
<dbReference type="EMBL" id="BARW01024635">
    <property type="protein sequence ID" value="GAI94142.1"/>
    <property type="molecule type" value="Genomic_DNA"/>
</dbReference>
<sequence length="228" mass="25750">SEGLKYVTSRDSLLLVSANLERLLGDQPKRIELLNKALKENPASTICRYLLAREAYNKKDYNGVITFLKPTIENHFDEIRSFILYSKAVSICDHNYSRAIAILKQADPIGWADPIFVATLGGMYSLSENASEAENIFGRAKKQRFPEEEARQITFKPKDLADPIRNIITIGTVIVFKSTYLLIQSKQFGKFLYLSPKVEGKYVQEQTLLKFTIAYTAKGGLALYPSII</sequence>
<proteinExistence type="predicted"/>
<dbReference type="InterPro" id="IPR011990">
    <property type="entry name" value="TPR-like_helical_dom_sf"/>
</dbReference>
<accession>X1SM52</accession>
<organism evidence="1">
    <name type="scientific">marine sediment metagenome</name>
    <dbReference type="NCBI Taxonomy" id="412755"/>
    <lineage>
        <taxon>unclassified sequences</taxon>
        <taxon>metagenomes</taxon>
        <taxon>ecological metagenomes</taxon>
    </lineage>
</organism>
<gene>
    <name evidence="1" type="ORF">S12H4_40573</name>
</gene>
<comment type="caution">
    <text evidence="1">The sequence shown here is derived from an EMBL/GenBank/DDBJ whole genome shotgun (WGS) entry which is preliminary data.</text>
</comment>
<dbReference type="SUPFAM" id="SSF81901">
    <property type="entry name" value="HCP-like"/>
    <property type="match status" value="1"/>
</dbReference>